<accession>J8IWR8</accession>
<dbReference type="PANTHER" id="PTHR30532:SF21">
    <property type="entry name" value="SIDEROPHORE-BINDING LIPOPROTEIN YFIY-RELATED"/>
    <property type="match status" value="1"/>
</dbReference>
<keyword evidence="5" id="KW-0564">Palmitate</keyword>
<keyword evidence="6" id="KW-0449">Lipoprotein</keyword>
<dbReference type="GO" id="GO:1901678">
    <property type="term" value="P:iron coordination entity transport"/>
    <property type="evidence" value="ECO:0007669"/>
    <property type="project" value="UniProtKB-ARBA"/>
</dbReference>
<dbReference type="CDD" id="cd01138">
    <property type="entry name" value="FeuA"/>
    <property type="match status" value="1"/>
</dbReference>
<dbReference type="PROSITE" id="PS50983">
    <property type="entry name" value="FE_B12_PBP"/>
    <property type="match status" value="1"/>
</dbReference>
<evidence type="ECO:0000256" key="1">
    <source>
        <dbReference type="ARBA" id="ARBA00004193"/>
    </source>
</evidence>
<dbReference type="EMBL" id="AHEV01000009">
    <property type="protein sequence ID" value="EJR42995.1"/>
    <property type="molecule type" value="Genomic_DNA"/>
</dbReference>
<dbReference type="RefSeq" id="WP_002167632.1">
    <property type="nucleotide sequence ID" value="NZ_CM125442.1"/>
</dbReference>
<evidence type="ECO:0000256" key="4">
    <source>
        <dbReference type="ARBA" id="ARBA00022729"/>
    </source>
</evidence>
<evidence type="ECO:0000256" key="3">
    <source>
        <dbReference type="ARBA" id="ARBA00022448"/>
    </source>
</evidence>
<evidence type="ECO:0000256" key="2">
    <source>
        <dbReference type="ARBA" id="ARBA00008814"/>
    </source>
</evidence>
<comment type="similarity">
    <text evidence="2">Belongs to the bacterial solute-binding protein 8 family.</text>
</comment>
<accession>A0A084J2J9</accession>
<dbReference type="FunFam" id="3.40.50.1980:FF:000013">
    <property type="entry name" value="Ferrichrome ABC transporter substrate-binding protein"/>
    <property type="match status" value="1"/>
</dbReference>
<proteinExistence type="inferred from homology"/>
<dbReference type="Gene3D" id="3.40.50.1980">
    <property type="entry name" value="Nitrogenase molybdenum iron protein domain"/>
    <property type="match status" value="2"/>
</dbReference>
<protein>
    <recommendedName>
        <fullName evidence="7">Fe/B12 periplasmic-binding domain-containing protein</fullName>
    </recommendedName>
</protein>
<dbReference type="Proteomes" id="UP000006976">
    <property type="component" value="Unassembled WGS sequence"/>
</dbReference>
<dbReference type="Pfam" id="PF01497">
    <property type="entry name" value="Peripla_BP_2"/>
    <property type="match status" value="1"/>
</dbReference>
<name>A0A084J2J9_BACMY</name>
<evidence type="ECO:0000256" key="5">
    <source>
        <dbReference type="ARBA" id="ARBA00023139"/>
    </source>
</evidence>
<keyword evidence="3" id="KW-0813">Transport</keyword>
<reference evidence="9 11" key="2">
    <citation type="submission" date="2016-12" db="EMBL/GenBank/DDBJ databases">
        <title>Genome Sequences of Twelve Sporeforming Bacillus Species Isolated from Foods.</title>
        <authorList>
            <person name="De Jong A."/>
            <person name="Holsappel S."/>
            <person name="Kuipers O.P."/>
        </authorList>
    </citation>
    <scope>NUCLEOTIDE SEQUENCE [LARGE SCALE GENOMIC DNA]</scope>
    <source>
        <strain evidence="9 11">S3E15</strain>
    </source>
</reference>
<dbReference type="FunFam" id="3.40.50.1980:FF:000008">
    <property type="entry name" value="Ferrichrome ABC transporter substrate-binding protein"/>
    <property type="match status" value="1"/>
</dbReference>
<feature type="domain" description="Fe/B12 periplasmic-binding" evidence="7">
    <location>
        <begin position="54"/>
        <end position="313"/>
    </location>
</feature>
<keyword evidence="4" id="KW-0732">Signal</keyword>
<accession>A0A1X6Q397</accession>
<dbReference type="InterPro" id="IPR051313">
    <property type="entry name" value="Bact_iron-sidero_bind"/>
</dbReference>
<evidence type="ECO:0000313" key="8">
    <source>
        <dbReference type="EMBL" id="EJR42995.1"/>
    </source>
</evidence>
<dbReference type="InterPro" id="IPR002491">
    <property type="entry name" value="ABC_transptr_periplasmic_BD"/>
</dbReference>
<evidence type="ECO:0000313" key="9">
    <source>
        <dbReference type="EMBL" id="OSX95212.1"/>
    </source>
</evidence>
<dbReference type="GO" id="GO:0005886">
    <property type="term" value="C:plasma membrane"/>
    <property type="evidence" value="ECO:0007669"/>
    <property type="project" value="UniProtKB-SubCell"/>
</dbReference>
<comment type="caution">
    <text evidence="9">The sequence shown here is derived from an EMBL/GenBank/DDBJ whole genome shotgun (WGS) entry which is preliminary data.</text>
</comment>
<comment type="subcellular location">
    <subcellularLocation>
        <location evidence="1">Cell membrane</location>
        <topology evidence="1">Lipid-anchor</topology>
    </subcellularLocation>
</comment>
<evidence type="ECO:0000259" key="7">
    <source>
        <dbReference type="PROSITE" id="PS50983"/>
    </source>
</evidence>
<evidence type="ECO:0000313" key="10">
    <source>
        <dbReference type="Proteomes" id="UP000006976"/>
    </source>
</evidence>
<evidence type="ECO:0000256" key="6">
    <source>
        <dbReference type="ARBA" id="ARBA00023288"/>
    </source>
</evidence>
<dbReference type="SUPFAM" id="SSF53807">
    <property type="entry name" value="Helical backbone' metal receptor"/>
    <property type="match status" value="1"/>
</dbReference>
<dbReference type="AlphaFoldDB" id="A0A084J2J9"/>
<sequence length="314" mass="35536">MKQKLFILFTIMLVVLSIVGCSSQKEEEKTKEQPKTKVVKHAKGEATIPANPKRIVDLSGSTEELLILGHKPVGTANTYKDKIQNHLTEKLDGVKAVGWYWAPKVDLEAVTALKPDLIILNNRQLKIYDQLEKVAPTVVLETNLEDWRGKFKEVGKLFDEEKKADKWIADYDKKADSLSKKIKEKTKDENFMFVAVTPQNFRVYGSFGYGDIIFNDLKLPATKGTDLKQTMAQVSLEGLVAFQPDQMFIVNFGGEADKVYEDYKNSAVWKDNKAVKNNHVYEVSNEAFNTKAFNPIGKDMLIDEIAKEILAKNK</sequence>
<dbReference type="EMBL" id="MRWU01000003">
    <property type="protein sequence ID" value="OSX95212.1"/>
    <property type="molecule type" value="Genomic_DNA"/>
</dbReference>
<dbReference type="Proteomes" id="UP000194131">
    <property type="component" value="Unassembled WGS sequence"/>
</dbReference>
<dbReference type="PROSITE" id="PS51257">
    <property type="entry name" value="PROKAR_LIPOPROTEIN"/>
    <property type="match status" value="1"/>
</dbReference>
<gene>
    <name evidence="8" type="ORF">III_01070</name>
    <name evidence="9" type="ORF">S3E15_03811</name>
</gene>
<evidence type="ECO:0000313" key="11">
    <source>
        <dbReference type="Proteomes" id="UP000194131"/>
    </source>
</evidence>
<organism evidence="9 11">
    <name type="scientific">Bacillus mycoides</name>
    <dbReference type="NCBI Taxonomy" id="1405"/>
    <lineage>
        <taxon>Bacteria</taxon>
        <taxon>Bacillati</taxon>
        <taxon>Bacillota</taxon>
        <taxon>Bacilli</taxon>
        <taxon>Bacillales</taxon>
        <taxon>Bacillaceae</taxon>
        <taxon>Bacillus</taxon>
        <taxon>Bacillus cereus group</taxon>
    </lineage>
</organism>
<dbReference type="PANTHER" id="PTHR30532">
    <property type="entry name" value="IRON III DICITRATE-BINDING PERIPLASMIC PROTEIN"/>
    <property type="match status" value="1"/>
</dbReference>
<dbReference type="GO" id="GO:0030288">
    <property type="term" value="C:outer membrane-bounded periplasmic space"/>
    <property type="evidence" value="ECO:0007669"/>
    <property type="project" value="TreeGrafter"/>
</dbReference>
<reference evidence="8 10" key="1">
    <citation type="submission" date="2012-04" db="EMBL/GenBank/DDBJ databases">
        <title>The Genome Sequence of Bacillus cereus VD078.</title>
        <authorList>
            <consortium name="The Broad Institute Genome Sequencing Platform"/>
            <consortium name="The Broad Institute Genome Sequencing Center for Infectious Disease"/>
            <person name="Feldgarden M."/>
            <person name="Van der Auwera G.A."/>
            <person name="Mahillon J."/>
            <person name="Duprez V."/>
            <person name="Timmery S."/>
            <person name="Mattelet C."/>
            <person name="Dierick K."/>
            <person name="Sun M."/>
            <person name="Yu Z."/>
            <person name="Zhu L."/>
            <person name="Hu X."/>
            <person name="Shank E.B."/>
            <person name="Swiecicka I."/>
            <person name="Hansen B.M."/>
            <person name="Andrup L."/>
            <person name="Young S.K."/>
            <person name="Zeng Q."/>
            <person name="Gargeya S."/>
            <person name="Fitzgerald M."/>
            <person name="Haas B."/>
            <person name="Abouelleil A."/>
            <person name="Alvarado L."/>
            <person name="Arachchi H.M."/>
            <person name="Berlin A."/>
            <person name="Chapman S.B."/>
            <person name="Goldberg J."/>
            <person name="Griggs A."/>
            <person name="Gujja S."/>
            <person name="Hansen M."/>
            <person name="Howarth C."/>
            <person name="Imamovic A."/>
            <person name="Larimer J."/>
            <person name="McCowen C."/>
            <person name="Montmayeur A."/>
            <person name="Murphy C."/>
            <person name="Neiman D."/>
            <person name="Pearson M."/>
            <person name="Priest M."/>
            <person name="Roberts A."/>
            <person name="Saif S."/>
            <person name="Shea T."/>
            <person name="Sisk P."/>
            <person name="Sykes S."/>
            <person name="Wortman J."/>
            <person name="Nusbaum C."/>
            <person name="Birren B."/>
        </authorList>
    </citation>
    <scope>NUCLEOTIDE SEQUENCE [LARGE SCALE GENOMIC DNA]</scope>
    <source>
        <strain evidence="8 10">VD078</strain>
    </source>
</reference>